<feature type="compositionally biased region" description="Basic and acidic residues" evidence="2">
    <location>
        <begin position="63"/>
        <end position="78"/>
    </location>
</feature>
<accession>S0EB88</accession>
<dbReference type="VEuPathDB" id="FungiDB:FFUJ_08954"/>
<gene>
    <name evidence="3" type="ORF">FFUJ_08954</name>
</gene>
<dbReference type="GeneID" id="35402428"/>
<sequence length="547" mass="63350">MTAPRRSKRIQALNQTNEGSQGATGTLETLEALEAPRKHHPQKRRRTTGSQRGKLEGQNSKGHSKEGPPKEQATKEETPVVDPAARWVWYHPHRHKQFVSRLTYIKAELEKKQADKAKEQHKENRRKIEQSRIYLHEVLALDRKDGYAQQFWGDLARSIKCLADESRFWDKPWGSLGEDLQQKFLGYAPNIEELFDVPDMAPLVFQRWLWEVIDENFFSKKSKDIVWASPYWEAQGTLERYLQEHDFSYDDVIASHMFPHWRYTTMQFYMSLKDSPRKSQRIDPACVVPITARAIGQYFPQEPEEESMKREYSTTLQNLSDAVVKMDFFFSANLTVFSHVFHHPTTQQTCGFPYSPKLEGVKGMFMKAIGGSDAATGRTVDLVVEPMLQRRGDPLGFDYNVKTAVHPMKVCVAWLEAHRNQPDSPEVDGEEEHGEETDDATAEEKSEEHGDDDSEDEEGKEVEGLIQEGKESREEVDEEEDDKNEEDKGTMKEGKKNNKNKERADNEVEDEGVEEDNLTKQEDRETNTKEITESKKKKKNQKKRFYQ</sequence>
<name>S0EB88_GIBF5</name>
<organism evidence="3 4">
    <name type="scientific">Gibberella fujikuroi (strain CBS 195.34 / IMI 58289 / NRRL A-6831)</name>
    <name type="common">Bakanae and foot rot disease fungus</name>
    <name type="synonym">Fusarium fujikuroi</name>
    <dbReference type="NCBI Taxonomy" id="1279085"/>
    <lineage>
        <taxon>Eukaryota</taxon>
        <taxon>Fungi</taxon>
        <taxon>Dikarya</taxon>
        <taxon>Ascomycota</taxon>
        <taxon>Pezizomycotina</taxon>
        <taxon>Sordariomycetes</taxon>
        <taxon>Hypocreomycetidae</taxon>
        <taxon>Hypocreales</taxon>
        <taxon>Nectriaceae</taxon>
        <taxon>Fusarium</taxon>
        <taxon>Fusarium fujikuroi species complex</taxon>
    </lineage>
</organism>
<feature type="compositionally biased region" description="Acidic residues" evidence="2">
    <location>
        <begin position="449"/>
        <end position="460"/>
    </location>
</feature>
<feature type="compositionally biased region" description="Basic residues" evidence="2">
    <location>
        <begin position="535"/>
        <end position="547"/>
    </location>
</feature>
<dbReference type="AlphaFoldDB" id="S0EB88"/>
<feature type="compositionally biased region" description="Basic and acidic residues" evidence="2">
    <location>
        <begin position="517"/>
        <end position="534"/>
    </location>
</feature>
<dbReference type="EMBL" id="HF679029">
    <property type="protein sequence ID" value="CCT71012.1"/>
    <property type="molecule type" value="Genomic_DNA"/>
</dbReference>
<evidence type="ECO:0000313" key="4">
    <source>
        <dbReference type="Proteomes" id="UP000016800"/>
    </source>
</evidence>
<keyword evidence="1" id="KW-0175">Coiled coil</keyword>
<protein>
    <submittedName>
        <fullName evidence="3">Uncharacterized protein</fullName>
    </submittedName>
</protein>
<feature type="region of interest" description="Disordered" evidence="2">
    <location>
        <begin position="420"/>
        <end position="547"/>
    </location>
</feature>
<feature type="compositionally biased region" description="Basic and acidic residues" evidence="2">
    <location>
        <begin position="485"/>
        <end position="506"/>
    </location>
</feature>
<proteinExistence type="predicted"/>
<feature type="coiled-coil region" evidence="1">
    <location>
        <begin position="104"/>
        <end position="131"/>
    </location>
</feature>
<feature type="compositionally biased region" description="Acidic residues" evidence="2">
    <location>
        <begin position="474"/>
        <end position="484"/>
    </location>
</feature>
<feature type="compositionally biased region" description="Polar residues" evidence="2">
    <location>
        <begin position="12"/>
        <end position="27"/>
    </location>
</feature>
<feature type="compositionally biased region" description="Acidic residues" evidence="2">
    <location>
        <begin position="425"/>
        <end position="441"/>
    </location>
</feature>
<evidence type="ECO:0000313" key="3">
    <source>
        <dbReference type="EMBL" id="CCT71012.1"/>
    </source>
</evidence>
<dbReference type="HOGENOM" id="CLU_544050_0_0_1"/>
<keyword evidence="4" id="KW-1185">Reference proteome</keyword>
<dbReference type="Proteomes" id="UP000016800">
    <property type="component" value="Chromosome VII"/>
</dbReference>
<feature type="region of interest" description="Disordered" evidence="2">
    <location>
        <begin position="1"/>
        <end position="79"/>
    </location>
</feature>
<evidence type="ECO:0000256" key="1">
    <source>
        <dbReference type="SAM" id="Coils"/>
    </source>
</evidence>
<evidence type="ECO:0000256" key="2">
    <source>
        <dbReference type="SAM" id="MobiDB-lite"/>
    </source>
</evidence>
<feature type="compositionally biased region" description="Basic residues" evidence="2">
    <location>
        <begin position="37"/>
        <end position="47"/>
    </location>
</feature>
<reference evidence="4" key="1">
    <citation type="journal article" date="2013" name="PLoS Pathog.">
        <title>Deciphering the cryptic genome: genome-wide analyses of the rice pathogen Fusarium fujikuroi reveal complex regulation of secondary metabolism and novel metabolites.</title>
        <authorList>
            <person name="Wiemann P."/>
            <person name="Sieber C.M."/>
            <person name="von Bargen K.W."/>
            <person name="Studt L."/>
            <person name="Niehaus E.M."/>
            <person name="Espino J.J."/>
            <person name="Huss K."/>
            <person name="Michielse C.B."/>
            <person name="Albermann S."/>
            <person name="Wagner D."/>
            <person name="Bergner S.V."/>
            <person name="Connolly L.R."/>
            <person name="Fischer A."/>
            <person name="Reuter G."/>
            <person name="Kleigrewe K."/>
            <person name="Bald T."/>
            <person name="Wingfield B.D."/>
            <person name="Ophir R."/>
            <person name="Freeman S."/>
            <person name="Hippler M."/>
            <person name="Smith K.M."/>
            <person name="Brown D.W."/>
            <person name="Proctor R.H."/>
            <person name="Munsterkotter M."/>
            <person name="Freitag M."/>
            <person name="Humpf H.U."/>
            <person name="Guldener U."/>
            <person name="Tudzynski B."/>
        </authorList>
    </citation>
    <scope>NUCLEOTIDE SEQUENCE [LARGE SCALE GENOMIC DNA]</scope>
    <source>
        <strain evidence="4">CBS 195.34 / IMI 58289 / NRRL A-6831</strain>
    </source>
</reference>
<dbReference type="RefSeq" id="XP_023433091.1">
    <property type="nucleotide sequence ID" value="XM_023580288.1"/>
</dbReference>
<feature type="compositionally biased region" description="Acidic residues" evidence="2">
    <location>
        <begin position="507"/>
        <end position="516"/>
    </location>
</feature>